<dbReference type="RefSeq" id="WP_198122745.1">
    <property type="nucleotide sequence ID" value="NZ_JAECZC010000001.1"/>
</dbReference>
<reference evidence="2 3" key="1">
    <citation type="journal article" date="2021" name="Int. J. Syst. Evol. Microbiol.">
        <title>Amazonocrinis nigriterrae gen. nov., sp. nov., Atlanticothrix silvestris gen. nov., sp. nov. and Dendronalium phyllosphericum gen. nov., sp. nov., nostocacean cyanobacteria from Brazilian environments.</title>
        <authorList>
            <person name="Alvarenga D.O."/>
            <person name="Andreote A.P.D."/>
            <person name="Branco L.H.Z."/>
            <person name="Delbaje E."/>
            <person name="Cruz R.B."/>
            <person name="Varani A.M."/>
            <person name="Fiore M.F."/>
        </authorList>
    </citation>
    <scope>NUCLEOTIDE SEQUENCE [LARGE SCALE GENOMIC DNA]</scope>
    <source>
        <strain evidence="2 3">CENA67</strain>
    </source>
</reference>
<proteinExistence type="predicted"/>
<dbReference type="Proteomes" id="UP000632766">
    <property type="component" value="Unassembled WGS sequence"/>
</dbReference>
<name>A0A8J7HJN4_9NOST</name>
<protein>
    <submittedName>
        <fullName evidence="2">NACHT domain-containing protein</fullName>
    </submittedName>
</protein>
<dbReference type="EMBL" id="JAECZC010000001">
    <property type="protein sequence ID" value="MBH8560681.1"/>
    <property type="molecule type" value="Genomic_DNA"/>
</dbReference>
<dbReference type="Gene3D" id="3.40.50.300">
    <property type="entry name" value="P-loop containing nucleotide triphosphate hydrolases"/>
    <property type="match status" value="1"/>
</dbReference>
<evidence type="ECO:0000313" key="3">
    <source>
        <dbReference type="Proteomes" id="UP000632766"/>
    </source>
</evidence>
<accession>A0A8J7HJN4</accession>
<dbReference type="PROSITE" id="PS50837">
    <property type="entry name" value="NACHT"/>
    <property type="match status" value="1"/>
</dbReference>
<organism evidence="2 3">
    <name type="scientific">Amazonocrinis nigriterrae CENA67</name>
    <dbReference type="NCBI Taxonomy" id="2794033"/>
    <lineage>
        <taxon>Bacteria</taxon>
        <taxon>Bacillati</taxon>
        <taxon>Cyanobacteriota</taxon>
        <taxon>Cyanophyceae</taxon>
        <taxon>Nostocales</taxon>
        <taxon>Nostocaceae</taxon>
        <taxon>Amazonocrinis</taxon>
        <taxon>Amazonocrinis nigriterrae</taxon>
    </lineage>
</organism>
<dbReference type="InterPro" id="IPR054501">
    <property type="entry name" value="NCH2"/>
</dbReference>
<evidence type="ECO:0000259" key="1">
    <source>
        <dbReference type="PROSITE" id="PS50837"/>
    </source>
</evidence>
<dbReference type="SUPFAM" id="SSF52540">
    <property type="entry name" value="P-loop containing nucleoside triphosphate hydrolases"/>
    <property type="match status" value="1"/>
</dbReference>
<evidence type="ECO:0000313" key="2">
    <source>
        <dbReference type="EMBL" id="MBH8560681.1"/>
    </source>
</evidence>
<dbReference type="Pfam" id="PF22727">
    <property type="entry name" value="NCH2"/>
    <property type="match status" value="1"/>
</dbReference>
<dbReference type="InterPro" id="IPR007111">
    <property type="entry name" value="NACHT_NTPase"/>
</dbReference>
<gene>
    <name evidence="2" type="ORF">I8748_00395</name>
</gene>
<dbReference type="AlphaFoldDB" id="A0A8J7HJN4"/>
<dbReference type="PANTHER" id="PTHR46844:SF1">
    <property type="entry name" value="SLR5058 PROTEIN"/>
    <property type="match status" value="1"/>
</dbReference>
<sequence>MASIEVNQQVFNQLKQAYSEKFGGSPKVLMSKLDSKSPHHLTEHEHLIAERTIRKFFNTSPTPKMQEKNLNYLCNVLLEGCTSYQQALKKFVPATLSKFVQQSWLDSYLEYLRKECNTVKVLSMREPVSLDDIFVKVNIIESIKGRRGKSIQELEDNSLDCNRFGQIVHQKGVPGLEVVKKHHRLMIWGMAGAGKTTFLKYIAMHGFTEQDNTSEKPLPFFISLKKFAEYQNRQSLVQAILQEFAKWIPDELKDIRSDVDQLILDYLEKGKCLILLDGLDEVLARDTRYIYKIIDDFNERYSNNHMIITCRHGACEYVFKEFAEVEIADFDDKEIENFINNWFRKSQTQNDKLENFLRRLNANPSVKELAKNPLLLTLLCLVAGDNYDLPMNRYQLYHDAVEVLLKKWDTNRQIQHETIYSGNLTLQLKINILAEIAYDAFIEKPQRHFWHKFELGAKIRKLIENIDGFEHKRLDDDSQLVLKSFETHHGILAEQAQGIYAFSHLTFQEYFTAQYIYESRDPAIFNKIVKQHLTDSHWREVFIIIACRFPITETDNFMKLIFSYANELVKSDELQKILKWLYKLTTKTLELSSSSWRAFYLTIDLDTDLYINNEINIDRNIAESLSVNLREINKKRHKIIDSNFKDLLVKNLSVIHSFASDKAANKSWKIYESSKFIQKRLEVDESFTFESKLQETIQIATENSNVNLADALKFLQSCQPGHKNSTSEWQKWADDLQNVMLEQLDIGYNVQFSEEDTKALDNYLYLCNLLLDCIQEGSYTIKGLREELIDNLLLPKEQIPPHLFGDGVSQILAEE</sequence>
<dbReference type="PANTHER" id="PTHR46844">
    <property type="entry name" value="SLR5058 PROTEIN"/>
    <property type="match status" value="1"/>
</dbReference>
<dbReference type="InterPro" id="IPR027417">
    <property type="entry name" value="P-loop_NTPase"/>
</dbReference>
<feature type="domain" description="NACHT" evidence="1">
    <location>
        <begin position="183"/>
        <end position="311"/>
    </location>
</feature>
<dbReference type="Pfam" id="PF05729">
    <property type="entry name" value="NACHT"/>
    <property type="match status" value="1"/>
</dbReference>
<comment type="caution">
    <text evidence="2">The sequence shown here is derived from an EMBL/GenBank/DDBJ whole genome shotgun (WGS) entry which is preliminary data.</text>
</comment>
<keyword evidence="3" id="KW-1185">Reference proteome</keyword>